<organism evidence="2 3">
    <name type="scientific">Tissierella praeacuta DSM 18095</name>
    <dbReference type="NCBI Taxonomy" id="1123404"/>
    <lineage>
        <taxon>Bacteria</taxon>
        <taxon>Bacillati</taxon>
        <taxon>Bacillota</taxon>
        <taxon>Tissierellia</taxon>
        <taxon>Tissierellales</taxon>
        <taxon>Tissierellaceae</taxon>
        <taxon>Tissierella</taxon>
    </lineage>
</organism>
<feature type="transmembrane region" description="Helical" evidence="1">
    <location>
        <begin position="88"/>
        <end position="111"/>
    </location>
</feature>
<dbReference type="STRING" id="1123404.SAMN02745784_02649"/>
<feature type="transmembrane region" description="Helical" evidence="1">
    <location>
        <begin position="49"/>
        <end position="68"/>
    </location>
</feature>
<feature type="transmembrane region" description="Helical" evidence="1">
    <location>
        <begin position="117"/>
        <end position="137"/>
    </location>
</feature>
<proteinExistence type="predicted"/>
<name>A0A1M4YHM7_9FIRM</name>
<evidence type="ECO:0000256" key="1">
    <source>
        <dbReference type="SAM" id="Phobius"/>
    </source>
</evidence>
<evidence type="ECO:0000313" key="2">
    <source>
        <dbReference type="EMBL" id="SHF05230.1"/>
    </source>
</evidence>
<dbReference type="Pfam" id="PF11188">
    <property type="entry name" value="DUF2975"/>
    <property type="match status" value="1"/>
</dbReference>
<accession>A0A1M4YHM7</accession>
<keyword evidence="1" id="KW-0812">Transmembrane</keyword>
<dbReference type="InterPro" id="IPR021354">
    <property type="entry name" value="DUF2975"/>
</dbReference>
<keyword evidence="1" id="KW-1133">Transmembrane helix</keyword>
<dbReference type="EMBL" id="FQTY01000017">
    <property type="protein sequence ID" value="SHF05230.1"/>
    <property type="molecule type" value="Genomic_DNA"/>
</dbReference>
<keyword evidence="3" id="KW-1185">Reference proteome</keyword>
<dbReference type="AlphaFoldDB" id="A0A1M4YHM7"/>
<reference evidence="3" key="1">
    <citation type="submission" date="2016-11" db="EMBL/GenBank/DDBJ databases">
        <authorList>
            <person name="Varghese N."/>
            <person name="Submissions S."/>
        </authorList>
    </citation>
    <scope>NUCLEOTIDE SEQUENCE [LARGE SCALE GENOMIC DNA]</scope>
    <source>
        <strain evidence="3">DSM 18095</strain>
    </source>
</reference>
<dbReference type="RefSeq" id="WP_072977101.1">
    <property type="nucleotide sequence ID" value="NZ_FQTY01000017.1"/>
</dbReference>
<dbReference type="GeneID" id="90995320"/>
<keyword evidence="1" id="KW-0472">Membrane</keyword>
<evidence type="ECO:0008006" key="4">
    <source>
        <dbReference type="Google" id="ProtNLM"/>
    </source>
</evidence>
<evidence type="ECO:0000313" key="3">
    <source>
        <dbReference type="Proteomes" id="UP000184114"/>
    </source>
</evidence>
<feature type="transmembrane region" description="Helical" evidence="1">
    <location>
        <begin position="12"/>
        <end position="29"/>
    </location>
</feature>
<gene>
    <name evidence="2" type="ORF">SAMN02745784_02649</name>
</gene>
<sequence length="158" mass="18286">MKSWKVNILRMSVILISIIILCLCIFWLPNVANYFEEIAPEFYYMKLPLLLGIYFTGIPFFIAVFHVFKLLKLIEKDKTFTMNSIQSLGIISKCSIAEIILYFIGIIYLYVNEAMQPGIVLLGLLIMFAAFIIYVFIEILKELLLKAVEIKTENELTI</sequence>
<protein>
    <recommendedName>
        <fullName evidence="4">DUF2975 domain-containing protein</fullName>
    </recommendedName>
</protein>
<dbReference type="Proteomes" id="UP000184114">
    <property type="component" value="Unassembled WGS sequence"/>
</dbReference>